<proteinExistence type="predicted"/>
<feature type="compositionally biased region" description="Basic and acidic residues" evidence="1">
    <location>
        <begin position="205"/>
        <end position="214"/>
    </location>
</feature>
<evidence type="ECO:0000313" key="3">
    <source>
        <dbReference type="Proteomes" id="UP000008370"/>
    </source>
</evidence>
<sequence length="250" mass="28264">MATYTTYPQQTIYPSYSTSNHHPASAHPNLYQTSAYSVPTLSSPPVQTMPTYYVSSSTPHQQSTRSRSRSRHSAQPIVYTTSSSSHRQHSSPRDYADSGRRRRASSVGHGGHYYTPSDRSPRHRSSSRSPRHRSSSRSPRVVIHTTSSPGHHDPRRSHSTSRHPSNAQYLDARHDSHGGRRPSVSYSDSGYHHPPSHSHTHHRRNSDSLGERFRRWFGGFGQHSSSRGTEYVDTRTGRTVDRSGRPVYRV</sequence>
<gene>
    <name evidence="2" type="ORF">PHACADRAFT_250296</name>
</gene>
<dbReference type="KEGG" id="pco:PHACADRAFT_250296"/>
<dbReference type="EMBL" id="JH930469">
    <property type="protein sequence ID" value="EKM59659.1"/>
    <property type="molecule type" value="Genomic_DNA"/>
</dbReference>
<name>K5WKH5_PHACS</name>
<evidence type="ECO:0000313" key="2">
    <source>
        <dbReference type="EMBL" id="EKM59659.1"/>
    </source>
</evidence>
<feature type="compositionally biased region" description="Low complexity" evidence="1">
    <location>
        <begin position="55"/>
        <end position="65"/>
    </location>
</feature>
<feature type="compositionally biased region" description="Basic residues" evidence="1">
    <location>
        <begin position="121"/>
        <end position="135"/>
    </location>
</feature>
<dbReference type="AlphaFoldDB" id="K5WKH5"/>
<feature type="compositionally biased region" description="Basic and acidic residues" evidence="1">
    <location>
        <begin position="230"/>
        <end position="244"/>
    </location>
</feature>
<dbReference type="InParanoid" id="K5WKH5"/>
<dbReference type="OrthoDB" id="3269202at2759"/>
<dbReference type="HOGENOM" id="CLU_1225161_0_0_1"/>
<organism evidence="2 3">
    <name type="scientific">Phanerochaete carnosa (strain HHB-10118-sp)</name>
    <name type="common">White-rot fungus</name>
    <name type="synonym">Peniophora carnosa</name>
    <dbReference type="NCBI Taxonomy" id="650164"/>
    <lineage>
        <taxon>Eukaryota</taxon>
        <taxon>Fungi</taxon>
        <taxon>Dikarya</taxon>
        <taxon>Basidiomycota</taxon>
        <taxon>Agaricomycotina</taxon>
        <taxon>Agaricomycetes</taxon>
        <taxon>Polyporales</taxon>
        <taxon>Phanerochaetaceae</taxon>
        <taxon>Phanerochaete</taxon>
    </lineage>
</organism>
<reference evidence="2 3" key="1">
    <citation type="journal article" date="2012" name="BMC Genomics">
        <title>Comparative genomics of the white-rot fungi, Phanerochaete carnosa and P. chrysosporium, to elucidate the genetic basis of the distinct wood types they colonize.</title>
        <authorList>
            <person name="Suzuki H."/>
            <person name="MacDonald J."/>
            <person name="Syed K."/>
            <person name="Salamov A."/>
            <person name="Hori C."/>
            <person name="Aerts A."/>
            <person name="Henrissat B."/>
            <person name="Wiebenga A."/>
            <person name="vanKuyk P.A."/>
            <person name="Barry K."/>
            <person name="Lindquist E."/>
            <person name="LaButti K."/>
            <person name="Lapidus A."/>
            <person name="Lucas S."/>
            <person name="Coutinho P."/>
            <person name="Gong Y."/>
            <person name="Samejima M."/>
            <person name="Mahadevan R."/>
            <person name="Abou-Zaid M."/>
            <person name="de Vries R.P."/>
            <person name="Igarashi K."/>
            <person name="Yadav J.S."/>
            <person name="Grigoriev I.V."/>
            <person name="Master E.R."/>
        </authorList>
    </citation>
    <scope>NUCLEOTIDE SEQUENCE [LARGE SCALE GENOMIC DNA]</scope>
    <source>
        <strain evidence="2 3">HHB-10118-sp</strain>
    </source>
</reference>
<dbReference type="RefSeq" id="XP_007392217.1">
    <property type="nucleotide sequence ID" value="XM_007392155.1"/>
</dbReference>
<protein>
    <submittedName>
        <fullName evidence="2">Uncharacterized protein</fullName>
    </submittedName>
</protein>
<dbReference type="Proteomes" id="UP000008370">
    <property type="component" value="Unassembled WGS sequence"/>
</dbReference>
<keyword evidence="3" id="KW-1185">Reference proteome</keyword>
<feature type="compositionally biased region" description="Basic residues" evidence="1">
    <location>
        <begin position="194"/>
        <end position="204"/>
    </location>
</feature>
<dbReference type="GeneID" id="18914886"/>
<feature type="region of interest" description="Disordered" evidence="1">
    <location>
        <begin position="49"/>
        <end position="250"/>
    </location>
</feature>
<accession>K5WKH5</accession>
<evidence type="ECO:0000256" key="1">
    <source>
        <dbReference type="SAM" id="MobiDB-lite"/>
    </source>
</evidence>